<comment type="caution">
    <text evidence="2">The sequence shown here is derived from an EMBL/GenBank/DDBJ whole genome shotgun (WGS) entry which is preliminary data.</text>
</comment>
<reference evidence="2" key="1">
    <citation type="submission" date="2021-01" db="EMBL/GenBank/DDBJ databases">
        <title>Marivirga sp. nov., isolated from intertidal surface sediments.</title>
        <authorList>
            <person name="Zhang M."/>
        </authorList>
    </citation>
    <scope>NUCLEOTIDE SEQUENCE</scope>
    <source>
        <strain evidence="2">SM1354</strain>
    </source>
</reference>
<accession>A0A937DH71</accession>
<proteinExistence type="predicted"/>
<evidence type="ECO:0000313" key="3">
    <source>
        <dbReference type="Proteomes" id="UP000642920"/>
    </source>
</evidence>
<evidence type="ECO:0000259" key="1">
    <source>
        <dbReference type="Pfam" id="PF09995"/>
    </source>
</evidence>
<protein>
    <submittedName>
        <fullName evidence="2">DUF2236 domain-containing protein</fullName>
    </submittedName>
</protein>
<feature type="domain" description="ER-bound oxygenase mpaB/mpaB'/Rubber oxygenase catalytic" evidence="1">
    <location>
        <begin position="110"/>
        <end position="309"/>
    </location>
</feature>
<sequence>MSKELLYPKEQLAHFKQIGDAYADKVVVELFEQGFNPLRDEAYSKLQFNHQLIPDSFPPVLKEYFQHIKSIELDEKTLEEGSHFFQRYAQPIMLCLGLLSLPYDYCAADGAKVLTSSKRIIENPQKRLQETAEFVIDVTAPNAFEPSGKGFISIAKVRLMHAAIRYHIVKSGTWDMKFGYPINQKDMAGTNYSFSLIVIRGLRKLGYTLNNKEAEAYINFWNQLGKLLGLDNDLMPSNSKEAFVLENKISSSEFKASADGKQLTKSLLDFIDGQENPLPVKGSDIAAYLLGEKLSKILGISSNASQLEVKTLLRLQSFLNISNYQQFLLNFKKQFKNEAEKTNFGFITSLTD</sequence>
<dbReference type="InterPro" id="IPR037473">
    <property type="entry name" value="Lcp-like"/>
</dbReference>
<dbReference type="RefSeq" id="WP_201920512.1">
    <property type="nucleotide sequence ID" value="NZ_JAERQG010000002.1"/>
</dbReference>
<dbReference type="Pfam" id="PF09995">
    <property type="entry name" value="MPAB_Lcp_cat"/>
    <property type="match status" value="1"/>
</dbReference>
<keyword evidence="3" id="KW-1185">Reference proteome</keyword>
<dbReference type="AlphaFoldDB" id="A0A937DH71"/>
<dbReference type="InterPro" id="IPR018713">
    <property type="entry name" value="MPAB/Lcp_cat_dom"/>
</dbReference>
<dbReference type="PANTHER" id="PTHR37539">
    <property type="entry name" value="SECRETED PROTEIN-RELATED"/>
    <property type="match status" value="1"/>
</dbReference>
<evidence type="ECO:0000313" key="2">
    <source>
        <dbReference type="EMBL" id="MBL0765588.1"/>
    </source>
</evidence>
<gene>
    <name evidence="2" type="ORF">JKP34_10015</name>
</gene>
<dbReference type="PANTHER" id="PTHR37539:SF1">
    <property type="entry name" value="ER-BOUND OXYGENASE MPAB_MPAB'_RUBBER OXYGENASE CATALYTIC DOMAIN-CONTAINING PROTEIN"/>
    <property type="match status" value="1"/>
</dbReference>
<organism evidence="2 3">
    <name type="scientific">Marivirga atlantica</name>
    <dbReference type="NCBI Taxonomy" id="1548457"/>
    <lineage>
        <taxon>Bacteria</taxon>
        <taxon>Pseudomonadati</taxon>
        <taxon>Bacteroidota</taxon>
        <taxon>Cytophagia</taxon>
        <taxon>Cytophagales</taxon>
        <taxon>Marivirgaceae</taxon>
        <taxon>Marivirga</taxon>
    </lineage>
</organism>
<dbReference type="Proteomes" id="UP000642920">
    <property type="component" value="Unassembled WGS sequence"/>
</dbReference>
<dbReference type="EMBL" id="JAERQG010000002">
    <property type="protein sequence ID" value="MBL0765588.1"/>
    <property type="molecule type" value="Genomic_DNA"/>
</dbReference>
<name>A0A937DH71_9BACT</name>
<dbReference type="GO" id="GO:0016491">
    <property type="term" value="F:oxidoreductase activity"/>
    <property type="evidence" value="ECO:0007669"/>
    <property type="project" value="InterPro"/>
</dbReference>